<keyword evidence="2" id="KW-1185">Reference proteome</keyword>
<sequence length="349" mass="40496">MFSIGSPAKVESNLALKNIPSDMENVLYLASFAANSHNAQSWKLRISHSNKTIELHLDEKRLLDVVDPENRELYISLGCYIESLQTSFQAYGYEMITQDIAPNKENHYQVAIISYKKKENSKPNQETIDIIQQRHTDKRKYLSQQIDSKTITNFTKRYKDMSYYQAGSSEYNLLKDKSIEAMTEQTSNIEFLKEQDHWLRFSNKEVEEKKDGISGDMLGLNPILKSLYYLTTNHQNSTSQTFAKQSIDTLKNQVENSSGFFVITGNQTISDWIRVGRETQRFWYDCVKEKIAVQPISSIIEVPSIKEEVQNRLNLNKDIQMIFRVGYVKEYGENISPRRNLEEYISVSD</sequence>
<name>A0ABS5B0F1_9STRE</name>
<evidence type="ECO:0000313" key="2">
    <source>
        <dbReference type="Proteomes" id="UP001519349"/>
    </source>
</evidence>
<gene>
    <name evidence="1" type="ORF">DHL47_13495</name>
</gene>
<dbReference type="Proteomes" id="UP001519349">
    <property type="component" value="Unassembled WGS sequence"/>
</dbReference>
<dbReference type="SUPFAM" id="SSF55469">
    <property type="entry name" value="FMN-dependent nitroreductase-like"/>
    <property type="match status" value="1"/>
</dbReference>
<reference evidence="1 2" key="1">
    <citation type="submission" date="2018-05" db="EMBL/GenBank/DDBJ databases">
        <title>Draft genome sequence of Streptococcus panodentis CCUG 70867T.</title>
        <authorList>
            <person name="Salva-Serra F."/>
            <person name="Mendez V."/>
            <person name="Jaen-Luchoro D."/>
            <person name="Gonzales-Siles L."/>
            <person name="Karlsson R."/>
            <person name="Engstrom-Jakobsson H."/>
            <person name="Busquets A."/>
            <person name="Gomila M."/>
            <person name="Pineiro-Iglesias B."/>
            <person name="Bennasar-Figueras A."/>
            <person name="Seeger M."/>
            <person name="Moore E."/>
        </authorList>
    </citation>
    <scope>NUCLEOTIDE SEQUENCE [LARGE SCALE GENOMIC DNA]</scope>
    <source>
        <strain evidence="1 2">CCUG 70867</strain>
    </source>
</reference>
<proteinExistence type="predicted"/>
<evidence type="ECO:0000313" key="1">
    <source>
        <dbReference type="EMBL" id="MBP2622299.1"/>
    </source>
</evidence>
<dbReference type="EMBL" id="QFAY01000049">
    <property type="protein sequence ID" value="MBP2622299.1"/>
    <property type="molecule type" value="Genomic_DNA"/>
</dbReference>
<evidence type="ECO:0008006" key="3">
    <source>
        <dbReference type="Google" id="ProtNLM"/>
    </source>
</evidence>
<dbReference type="NCBIfam" id="NF047509">
    <property type="entry name" value="Rv3131_FMN_oxido"/>
    <property type="match status" value="1"/>
</dbReference>
<dbReference type="InterPro" id="IPR000415">
    <property type="entry name" value="Nitroreductase-like"/>
</dbReference>
<protein>
    <recommendedName>
        <fullName evidence="3">Nitroreductase</fullName>
    </recommendedName>
</protein>
<dbReference type="Gene3D" id="3.40.109.10">
    <property type="entry name" value="NADH Oxidase"/>
    <property type="match status" value="1"/>
</dbReference>
<accession>A0ABS5B0F1</accession>
<organism evidence="1 2">
    <name type="scientific">Streptococcus panodentis</name>
    <dbReference type="NCBI Taxonomy" id="1581472"/>
    <lineage>
        <taxon>Bacteria</taxon>
        <taxon>Bacillati</taxon>
        <taxon>Bacillota</taxon>
        <taxon>Bacilli</taxon>
        <taxon>Lactobacillales</taxon>
        <taxon>Streptococcaceae</taxon>
        <taxon>Streptococcus</taxon>
    </lineage>
</organism>
<comment type="caution">
    <text evidence="1">The sequence shown here is derived from an EMBL/GenBank/DDBJ whole genome shotgun (WGS) entry which is preliminary data.</text>
</comment>